<dbReference type="PANTHER" id="PTHR21600:SF44">
    <property type="entry name" value="RIBOSOMAL LARGE SUBUNIT PSEUDOURIDINE SYNTHASE D"/>
    <property type="match status" value="1"/>
</dbReference>
<dbReference type="GO" id="GO:0003723">
    <property type="term" value="F:RNA binding"/>
    <property type="evidence" value="ECO:0007669"/>
    <property type="project" value="UniProtKB-KW"/>
</dbReference>
<dbReference type="Gene3D" id="3.30.2350.10">
    <property type="entry name" value="Pseudouridine synthase"/>
    <property type="match status" value="1"/>
</dbReference>
<dbReference type="SUPFAM" id="SSF55174">
    <property type="entry name" value="Alpha-L RNA-binding motif"/>
    <property type="match status" value="1"/>
</dbReference>
<dbReference type="CDD" id="cd00165">
    <property type="entry name" value="S4"/>
    <property type="match status" value="1"/>
</dbReference>
<dbReference type="InterPro" id="IPR002942">
    <property type="entry name" value="S4_RNA-bd"/>
</dbReference>
<dbReference type="InterPro" id="IPR006225">
    <property type="entry name" value="PsdUridine_synth_RluC/D"/>
</dbReference>
<feature type="active site" evidence="4">
    <location>
        <position position="136"/>
    </location>
</feature>
<dbReference type="CDD" id="cd02869">
    <property type="entry name" value="PseudoU_synth_RluA_like"/>
    <property type="match status" value="1"/>
</dbReference>
<evidence type="ECO:0000259" key="7">
    <source>
        <dbReference type="SMART" id="SM00363"/>
    </source>
</evidence>
<organism evidence="8 9">
    <name type="scientific">SAR86 cluster bacterium</name>
    <dbReference type="NCBI Taxonomy" id="2030880"/>
    <lineage>
        <taxon>Bacteria</taxon>
        <taxon>Pseudomonadati</taxon>
        <taxon>Pseudomonadota</taxon>
        <taxon>Gammaproteobacteria</taxon>
        <taxon>SAR86 cluster</taxon>
    </lineage>
</organism>
<dbReference type="Pfam" id="PF00849">
    <property type="entry name" value="PseudoU_synth_2"/>
    <property type="match status" value="1"/>
</dbReference>
<evidence type="ECO:0000256" key="1">
    <source>
        <dbReference type="ARBA" id="ARBA00010876"/>
    </source>
</evidence>
<dbReference type="Pfam" id="PF01479">
    <property type="entry name" value="S4"/>
    <property type="match status" value="1"/>
</dbReference>
<dbReference type="InterPro" id="IPR006224">
    <property type="entry name" value="PsdUridine_synth_RluA-like_CS"/>
</dbReference>
<keyword evidence="5" id="KW-0694">RNA-binding</keyword>
<dbReference type="InterPro" id="IPR020103">
    <property type="entry name" value="PsdUridine_synth_cat_dom_sf"/>
</dbReference>
<dbReference type="SMART" id="SM00363">
    <property type="entry name" value="S4"/>
    <property type="match status" value="1"/>
</dbReference>
<sequence>MKHKKLEIPEILHGKRADIAISELLGNELSRNQAKELIKSGDILINDEQCKPKDKVCHNDEIHVSIPDAEVSSWTAEDINLDIIFACDDYAIINKPVGLVMHPGAGVKSGTLANAVAKIYPEVLSLPRNGIVHRLDKDTSGLVVIARKNGFRNHIAEQFQNREVEKKYLAVIKGEIIGAQTIDKPIARDRQNRTRMKVDESGREAISEAISLESFGGYSVVEVKIETGRTHQIRVHLSSNKTPIIGDKAYGSGSQLIKNLSDNLKDKILSFPRQALHAYQLAFLDASNEMQTYKSNPPDDILGLIESLKSNENA</sequence>
<evidence type="ECO:0000313" key="9">
    <source>
        <dbReference type="Proteomes" id="UP000253307"/>
    </source>
</evidence>
<dbReference type="GO" id="GO:0000455">
    <property type="term" value="P:enzyme-directed rRNA pseudouridine synthesis"/>
    <property type="evidence" value="ECO:0007669"/>
    <property type="project" value="UniProtKB-ARBA"/>
</dbReference>
<dbReference type="PANTHER" id="PTHR21600">
    <property type="entry name" value="MITOCHONDRIAL RNA PSEUDOURIDINE SYNTHASE"/>
    <property type="match status" value="1"/>
</dbReference>
<comment type="catalytic activity">
    <reaction evidence="6">
        <text>a uridine in RNA = a pseudouridine in RNA</text>
        <dbReference type="Rhea" id="RHEA:48348"/>
        <dbReference type="Rhea" id="RHEA-COMP:12068"/>
        <dbReference type="Rhea" id="RHEA-COMP:12069"/>
        <dbReference type="ChEBI" id="CHEBI:65314"/>
        <dbReference type="ChEBI" id="CHEBI:65315"/>
    </reaction>
</comment>
<reference evidence="8 9" key="1">
    <citation type="journal article" date="2018" name="Microbiome">
        <title>Fine metagenomic profile of the Mediterranean stratified and mixed water columns revealed by assembly and recruitment.</title>
        <authorList>
            <person name="Haro-Moreno J.M."/>
            <person name="Lopez-Perez M."/>
            <person name="De La Torre J.R."/>
            <person name="Picazo A."/>
            <person name="Camacho A."/>
            <person name="Rodriguez-Valera F."/>
        </authorList>
    </citation>
    <scope>NUCLEOTIDE SEQUENCE [LARGE SCALE GENOMIC DNA]</scope>
    <source>
        <strain evidence="8">MED-G82</strain>
    </source>
</reference>
<dbReference type="NCBIfam" id="TIGR00005">
    <property type="entry name" value="rluA_subfam"/>
    <property type="match status" value="1"/>
</dbReference>
<accession>A0A368BZ71</accession>
<dbReference type="EC" id="5.4.99.-" evidence="6"/>
<dbReference type="InterPro" id="IPR006145">
    <property type="entry name" value="PsdUridine_synth_RsuA/RluA"/>
</dbReference>
<evidence type="ECO:0000313" key="8">
    <source>
        <dbReference type="EMBL" id="RCL42026.1"/>
    </source>
</evidence>
<dbReference type="EMBL" id="QOPE01000008">
    <property type="protein sequence ID" value="RCL42026.1"/>
    <property type="molecule type" value="Genomic_DNA"/>
</dbReference>
<keyword evidence="2 6" id="KW-0413">Isomerase</keyword>
<dbReference type="SUPFAM" id="SSF55120">
    <property type="entry name" value="Pseudouridine synthase"/>
    <property type="match status" value="1"/>
</dbReference>
<evidence type="ECO:0000256" key="2">
    <source>
        <dbReference type="ARBA" id="ARBA00023235"/>
    </source>
</evidence>
<evidence type="ECO:0000256" key="3">
    <source>
        <dbReference type="ARBA" id="ARBA00036882"/>
    </source>
</evidence>
<evidence type="ECO:0000256" key="4">
    <source>
        <dbReference type="PIRSR" id="PIRSR606225-1"/>
    </source>
</evidence>
<evidence type="ECO:0000256" key="6">
    <source>
        <dbReference type="RuleBase" id="RU362028"/>
    </source>
</evidence>
<comment type="caution">
    <text evidence="8">The sequence shown here is derived from an EMBL/GenBank/DDBJ whole genome shotgun (WGS) entry which is preliminary data.</text>
</comment>
<evidence type="ECO:0000256" key="5">
    <source>
        <dbReference type="PROSITE-ProRule" id="PRU00182"/>
    </source>
</evidence>
<dbReference type="Gene3D" id="3.10.290.10">
    <property type="entry name" value="RNA-binding S4 domain"/>
    <property type="match status" value="1"/>
</dbReference>
<comment type="function">
    <text evidence="6">Responsible for synthesis of pseudouridine from uracil.</text>
</comment>
<dbReference type="Proteomes" id="UP000253307">
    <property type="component" value="Unassembled WGS sequence"/>
</dbReference>
<comment type="catalytic activity">
    <reaction evidence="3">
        <text>uridine(1911/1915/1917) in 23S rRNA = pseudouridine(1911/1915/1917) in 23S rRNA</text>
        <dbReference type="Rhea" id="RHEA:42524"/>
        <dbReference type="Rhea" id="RHEA-COMP:10097"/>
        <dbReference type="Rhea" id="RHEA-COMP:10098"/>
        <dbReference type="ChEBI" id="CHEBI:65314"/>
        <dbReference type="ChEBI" id="CHEBI:65315"/>
        <dbReference type="EC" id="5.4.99.23"/>
    </reaction>
</comment>
<dbReference type="GO" id="GO:0160140">
    <property type="term" value="F:23S rRNA pseudouridine(1911/1915/1917) synthase activity"/>
    <property type="evidence" value="ECO:0007669"/>
    <property type="project" value="UniProtKB-EC"/>
</dbReference>
<dbReference type="InterPro" id="IPR036986">
    <property type="entry name" value="S4_RNA-bd_sf"/>
</dbReference>
<comment type="similarity">
    <text evidence="1 6">Belongs to the pseudouridine synthase RluA family.</text>
</comment>
<feature type="domain" description="RNA-binding S4" evidence="7">
    <location>
        <begin position="15"/>
        <end position="80"/>
    </location>
</feature>
<dbReference type="PROSITE" id="PS50889">
    <property type="entry name" value="S4"/>
    <property type="match status" value="1"/>
</dbReference>
<dbReference type="PROSITE" id="PS01129">
    <property type="entry name" value="PSI_RLU"/>
    <property type="match status" value="1"/>
</dbReference>
<gene>
    <name evidence="8" type="ORF">DBW96_01710</name>
</gene>
<dbReference type="InterPro" id="IPR050188">
    <property type="entry name" value="RluA_PseudoU_synthase"/>
</dbReference>
<proteinExistence type="inferred from homology"/>
<dbReference type="AlphaFoldDB" id="A0A368BZ71"/>
<name>A0A368BZ71_9GAMM</name>
<protein>
    <recommendedName>
        <fullName evidence="6">Pseudouridine synthase</fullName>
        <ecNumber evidence="6">5.4.99.-</ecNumber>
    </recommendedName>
</protein>